<dbReference type="Proteomes" id="UP000886602">
    <property type="component" value="Unassembled WGS sequence"/>
</dbReference>
<name>A0A9D7F7R1_9RHOO</name>
<evidence type="ECO:0000313" key="2">
    <source>
        <dbReference type="EMBL" id="MBK7423669.1"/>
    </source>
</evidence>
<protein>
    <submittedName>
        <fullName evidence="2">Uncharacterized protein</fullName>
    </submittedName>
</protein>
<feature type="compositionally biased region" description="Polar residues" evidence="1">
    <location>
        <begin position="14"/>
        <end position="28"/>
    </location>
</feature>
<organism evidence="2 3">
    <name type="scientific">Candidatus Propionivibrio dominans</name>
    <dbReference type="NCBI Taxonomy" id="2954373"/>
    <lineage>
        <taxon>Bacteria</taxon>
        <taxon>Pseudomonadati</taxon>
        <taxon>Pseudomonadota</taxon>
        <taxon>Betaproteobacteria</taxon>
        <taxon>Rhodocyclales</taxon>
        <taxon>Rhodocyclaceae</taxon>
        <taxon>Propionivibrio</taxon>
    </lineage>
</organism>
<comment type="caution">
    <text evidence="2">The sequence shown here is derived from an EMBL/GenBank/DDBJ whole genome shotgun (WGS) entry which is preliminary data.</text>
</comment>
<dbReference type="EMBL" id="JADJNC010000017">
    <property type="protein sequence ID" value="MBK7423669.1"/>
    <property type="molecule type" value="Genomic_DNA"/>
</dbReference>
<evidence type="ECO:0000313" key="3">
    <source>
        <dbReference type="Proteomes" id="UP000886602"/>
    </source>
</evidence>
<proteinExistence type="predicted"/>
<accession>A0A9D7F7R1</accession>
<evidence type="ECO:0000256" key="1">
    <source>
        <dbReference type="SAM" id="MobiDB-lite"/>
    </source>
</evidence>
<reference evidence="2" key="1">
    <citation type="submission" date="2020-10" db="EMBL/GenBank/DDBJ databases">
        <title>Connecting structure to function with the recovery of over 1000 high-quality activated sludge metagenome-assembled genomes encoding full-length rRNA genes using long-read sequencing.</title>
        <authorList>
            <person name="Singleton C.M."/>
            <person name="Petriglieri F."/>
            <person name="Kristensen J.M."/>
            <person name="Kirkegaard R.H."/>
            <person name="Michaelsen T.Y."/>
            <person name="Andersen M.H."/>
            <person name="Karst S.M."/>
            <person name="Dueholm M.S."/>
            <person name="Nielsen P.H."/>
            <person name="Albertsen M."/>
        </authorList>
    </citation>
    <scope>NUCLEOTIDE SEQUENCE</scope>
    <source>
        <strain evidence="2">EsbW_18-Q3-R4-48_MAXAC.044</strain>
    </source>
</reference>
<sequence>MEHFRLQPVLPEFSPTTADTQTGGSNANHAGLSRHRRPSGHGSAGQVAGRQRIGLDRSLLTAPSLAIPLPAQETTDQVRFCPLRQLAGTPGQLTVRLIDASSGSQ</sequence>
<dbReference type="AlphaFoldDB" id="A0A9D7F7R1"/>
<gene>
    <name evidence="2" type="ORF">IPJ48_11530</name>
</gene>
<feature type="region of interest" description="Disordered" evidence="1">
    <location>
        <begin position="1"/>
        <end position="51"/>
    </location>
</feature>